<evidence type="ECO:0000256" key="5">
    <source>
        <dbReference type="ARBA" id="ARBA00023239"/>
    </source>
</evidence>
<accession>A0ABT1GDQ6</accession>
<keyword evidence="5 8" id="KW-0456">Lyase</keyword>
<evidence type="ECO:0000256" key="2">
    <source>
        <dbReference type="ARBA" id="ARBA00009637"/>
    </source>
</evidence>
<protein>
    <recommendedName>
        <fullName evidence="4 8">L-ectoine synthase</fullName>
        <ecNumber evidence="3 8">4.2.1.108</ecNumber>
    </recommendedName>
    <alternativeName>
        <fullName evidence="6 8">N-acetyldiaminobutyrate dehydratase</fullName>
    </alternativeName>
</protein>
<dbReference type="CDD" id="cd06978">
    <property type="entry name" value="cupin_EctC"/>
    <property type="match status" value="1"/>
</dbReference>
<dbReference type="InterPro" id="IPR014710">
    <property type="entry name" value="RmlC-like_jellyroll"/>
</dbReference>
<dbReference type="EMBL" id="JALJYF010000002">
    <property type="protein sequence ID" value="MCP1728493.1"/>
    <property type="molecule type" value="Genomic_DNA"/>
</dbReference>
<proteinExistence type="inferred from homology"/>
<comment type="catalytic activity">
    <reaction evidence="7 8">
        <text>(2S)-4-acetamido-2-aminobutanoate = L-ectoine + H2O</text>
        <dbReference type="Rhea" id="RHEA:17281"/>
        <dbReference type="ChEBI" id="CHEBI:15377"/>
        <dbReference type="ChEBI" id="CHEBI:58515"/>
        <dbReference type="ChEBI" id="CHEBI:58929"/>
        <dbReference type="EC" id="4.2.1.108"/>
    </reaction>
</comment>
<sequence length="130" mass="14913">MFVRSLEEVKGTDREVDGGNWVSRRLVLKDDGMGYSVHDTVIREGTETHIHYRNHLESVYLIEGEGEVETVEDGKIWPVKAGEIYVLDKNDEHYLRANKGTHMRMVCVFNPPISGREVHDENGVYPVDKD</sequence>
<comment type="function">
    <text evidence="8">Catalyzes the circularization of gamma-N-acetyl-alpha,gamma-diaminobutyric acid (ADABA) to ectoine (1,4,5,6-tetrahydro-2-methyl-4-pyrimidine carboxylic acid), which is an excellent osmoprotectant.</text>
</comment>
<dbReference type="Pfam" id="PF06339">
    <property type="entry name" value="Ectoine_synth"/>
    <property type="match status" value="1"/>
</dbReference>
<dbReference type="NCBIfam" id="NF009806">
    <property type="entry name" value="PRK13290.1"/>
    <property type="match status" value="1"/>
</dbReference>
<dbReference type="RefSeq" id="WP_253450756.1">
    <property type="nucleotide sequence ID" value="NZ_JALJYF010000002.1"/>
</dbReference>
<comment type="caution">
    <text evidence="9">The sequence shown here is derived from an EMBL/GenBank/DDBJ whole genome shotgun (WGS) entry which is preliminary data.</text>
</comment>
<evidence type="ECO:0000313" key="9">
    <source>
        <dbReference type="EMBL" id="MCP1728493.1"/>
    </source>
</evidence>
<evidence type="ECO:0000313" key="10">
    <source>
        <dbReference type="Proteomes" id="UP001523550"/>
    </source>
</evidence>
<dbReference type="EC" id="4.2.1.108" evidence="3 8"/>
<evidence type="ECO:0000256" key="1">
    <source>
        <dbReference type="ARBA" id="ARBA00005181"/>
    </source>
</evidence>
<comment type="pathway">
    <text evidence="1 8">Amine and polyamine biosynthesis; ectoine biosynthesis; L-ectoine from L-aspartate 4-semialdehyde: step 3/3.</text>
</comment>
<gene>
    <name evidence="8" type="primary">ectC</name>
    <name evidence="9" type="ORF">J2T60_002493</name>
</gene>
<dbReference type="GO" id="GO:0033990">
    <property type="term" value="F:ectoine synthase activity"/>
    <property type="evidence" value="ECO:0007669"/>
    <property type="project" value="UniProtKB-EC"/>
</dbReference>
<evidence type="ECO:0000256" key="8">
    <source>
        <dbReference type="HAMAP-Rule" id="MF_01255"/>
    </source>
</evidence>
<dbReference type="Proteomes" id="UP001523550">
    <property type="component" value="Unassembled WGS sequence"/>
</dbReference>
<dbReference type="InterPro" id="IPR010462">
    <property type="entry name" value="Ectoine_synth"/>
</dbReference>
<dbReference type="Gene3D" id="2.60.120.10">
    <property type="entry name" value="Jelly Rolls"/>
    <property type="match status" value="1"/>
</dbReference>
<reference evidence="9 10" key="1">
    <citation type="submission" date="2022-03" db="EMBL/GenBank/DDBJ databases">
        <title>Genomic Encyclopedia of Type Strains, Phase III (KMG-III): the genomes of soil and plant-associated and newly described type strains.</title>
        <authorList>
            <person name="Whitman W."/>
        </authorList>
    </citation>
    <scope>NUCLEOTIDE SEQUENCE [LARGE SCALE GENOMIC DNA]</scope>
    <source>
        <strain evidence="9 10">BSker1</strain>
    </source>
</reference>
<keyword evidence="10" id="KW-1185">Reference proteome</keyword>
<comment type="similarity">
    <text evidence="2 8">Belongs to the ectoine synthase family.</text>
</comment>
<dbReference type="PANTHER" id="PTHR39289">
    <property type="match status" value="1"/>
</dbReference>
<evidence type="ECO:0000256" key="4">
    <source>
        <dbReference type="ARBA" id="ARBA00019707"/>
    </source>
</evidence>
<name>A0ABT1GDQ6_9GAMM</name>
<evidence type="ECO:0000256" key="7">
    <source>
        <dbReference type="ARBA" id="ARBA00048714"/>
    </source>
</evidence>
<evidence type="ECO:0000256" key="6">
    <source>
        <dbReference type="ARBA" id="ARBA00033271"/>
    </source>
</evidence>
<organism evidence="9 10">
    <name type="scientific">Natronospira proteinivora</name>
    <dbReference type="NCBI Taxonomy" id="1807133"/>
    <lineage>
        <taxon>Bacteria</taxon>
        <taxon>Pseudomonadati</taxon>
        <taxon>Pseudomonadota</taxon>
        <taxon>Gammaproteobacteria</taxon>
        <taxon>Natronospirales</taxon>
        <taxon>Natronospiraceae</taxon>
        <taxon>Natronospira</taxon>
    </lineage>
</organism>
<evidence type="ECO:0000256" key="3">
    <source>
        <dbReference type="ARBA" id="ARBA00013192"/>
    </source>
</evidence>
<dbReference type="SUPFAM" id="SSF51182">
    <property type="entry name" value="RmlC-like cupins"/>
    <property type="match status" value="1"/>
</dbReference>
<dbReference type="PANTHER" id="PTHR39289:SF1">
    <property type="entry name" value="L-ECTOINE SYNTHASE"/>
    <property type="match status" value="1"/>
</dbReference>
<dbReference type="InterPro" id="IPR011051">
    <property type="entry name" value="RmlC_Cupin_sf"/>
</dbReference>
<dbReference type="HAMAP" id="MF_01255">
    <property type="entry name" value="Ectoine_synth"/>
    <property type="match status" value="1"/>
</dbReference>